<gene>
    <name evidence="5" type="ORF">A3770_15p75360</name>
</gene>
<dbReference type="Gene3D" id="2.130.10.10">
    <property type="entry name" value="YVTN repeat-like/Quinoprotein amine dehydrogenase"/>
    <property type="match status" value="3"/>
</dbReference>
<dbReference type="AlphaFoldDB" id="A0A5B8MW27"/>
<feature type="repeat" description="WD" evidence="3">
    <location>
        <begin position="137"/>
        <end position="171"/>
    </location>
</feature>
<evidence type="ECO:0000256" key="1">
    <source>
        <dbReference type="ARBA" id="ARBA00022574"/>
    </source>
</evidence>
<dbReference type="PRINTS" id="PR00320">
    <property type="entry name" value="GPROTEINBRPT"/>
</dbReference>
<dbReference type="InterPro" id="IPR015943">
    <property type="entry name" value="WD40/YVTN_repeat-like_dom_sf"/>
</dbReference>
<dbReference type="GO" id="GO:0034511">
    <property type="term" value="F:U3 snoRNA binding"/>
    <property type="evidence" value="ECO:0007669"/>
    <property type="project" value="TreeGrafter"/>
</dbReference>
<name>A0A5B8MW27_9CHLO</name>
<dbReference type="InterPro" id="IPR001680">
    <property type="entry name" value="WD40_rpt"/>
</dbReference>
<reference evidence="5 6" key="1">
    <citation type="submission" date="2018-07" db="EMBL/GenBank/DDBJ databases">
        <title>The complete nuclear genome of the prasinophyte Chloropicon primus (CCMP1205).</title>
        <authorList>
            <person name="Pombert J.-F."/>
            <person name="Otis C."/>
            <person name="Turmel M."/>
            <person name="Lemieux C."/>
        </authorList>
    </citation>
    <scope>NUCLEOTIDE SEQUENCE [LARGE SCALE GENOMIC DNA]</scope>
    <source>
        <strain evidence="5 6">CCMP1205</strain>
    </source>
</reference>
<dbReference type="GO" id="GO:0005730">
    <property type="term" value="C:nucleolus"/>
    <property type="evidence" value="ECO:0007669"/>
    <property type="project" value="TreeGrafter"/>
</dbReference>
<keyword evidence="2" id="KW-0677">Repeat</keyword>
<organism evidence="5 6">
    <name type="scientific">Chloropicon primus</name>
    <dbReference type="NCBI Taxonomy" id="1764295"/>
    <lineage>
        <taxon>Eukaryota</taxon>
        <taxon>Viridiplantae</taxon>
        <taxon>Chlorophyta</taxon>
        <taxon>Chloropicophyceae</taxon>
        <taxon>Chloropicales</taxon>
        <taxon>Chloropicaceae</taxon>
        <taxon>Chloropicon</taxon>
    </lineage>
</organism>
<feature type="repeat" description="WD" evidence="3">
    <location>
        <begin position="349"/>
        <end position="384"/>
    </location>
</feature>
<feature type="repeat" description="WD" evidence="3">
    <location>
        <begin position="248"/>
        <end position="284"/>
    </location>
</feature>
<keyword evidence="6" id="KW-1185">Reference proteome</keyword>
<proteinExistence type="predicted"/>
<feature type="repeat" description="WD" evidence="3">
    <location>
        <begin position="43"/>
        <end position="69"/>
    </location>
</feature>
<dbReference type="CDD" id="cd00200">
    <property type="entry name" value="WD40"/>
    <property type="match status" value="1"/>
</dbReference>
<evidence type="ECO:0000256" key="4">
    <source>
        <dbReference type="SAM" id="MobiDB-lite"/>
    </source>
</evidence>
<dbReference type="Proteomes" id="UP000316726">
    <property type="component" value="Chromosome 15"/>
</dbReference>
<dbReference type="GO" id="GO:0000472">
    <property type="term" value="P:endonucleolytic cleavage to generate mature 5'-end of SSU-rRNA from (SSU-rRNA, 5.8S rRNA, LSU-rRNA)"/>
    <property type="evidence" value="ECO:0007669"/>
    <property type="project" value="TreeGrafter"/>
</dbReference>
<dbReference type="InterPro" id="IPR020472">
    <property type="entry name" value="WD40_PAC1"/>
</dbReference>
<dbReference type="PANTHER" id="PTHR19854:SF15">
    <property type="entry name" value="TRANSDUCIN BETA-LIKE PROTEIN 3"/>
    <property type="match status" value="1"/>
</dbReference>
<accession>A0A5B8MW27</accession>
<dbReference type="SMART" id="SM00320">
    <property type="entry name" value="WD40"/>
    <property type="match status" value="7"/>
</dbReference>
<evidence type="ECO:0000313" key="5">
    <source>
        <dbReference type="EMBL" id="QDZ25018.1"/>
    </source>
</evidence>
<dbReference type="EMBL" id="CP031048">
    <property type="protein sequence ID" value="QDZ25018.1"/>
    <property type="molecule type" value="Genomic_DNA"/>
</dbReference>
<feature type="region of interest" description="Disordered" evidence="4">
    <location>
        <begin position="1"/>
        <end position="27"/>
    </location>
</feature>
<dbReference type="InterPro" id="IPR036322">
    <property type="entry name" value="WD40_repeat_dom_sf"/>
</dbReference>
<evidence type="ECO:0000313" key="6">
    <source>
        <dbReference type="Proteomes" id="UP000316726"/>
    </source>
</evidence>
<dbReference type="STRING" id="1764295.A0A5B8MW27"/>
<dbReference type="GO" id="GO:0030686">
    <property type="term" value="C:90S preribosome"/>
    <property type="evidence" value="ECO:0007669"/>
    <property type="project" value="TreeGrafter"/>
</dbReference>
<dbReference type="GO" id="GO:0000480">
    <property type="term" value="P:endonucleolytic cleavage in 5'-ETS of tricistronic rRNA transcript (SSU-rRNA, 5.8S rRNA, LSU-rRNA)"/>
    <property type="evidence" value="ECO:0007669"/>
    <property type="project" value="TreeGrafter"/>
</dbReference>
<evidence type="ECO:0000256" key="3">
    <source>
        <dbReference type="PROSITE-ProRule" id="PRU00221"/>
    </source>
</evidence>
<evidence type="ECO:0000256" key="2">
    <source>
        <dbReference type="ARBA" id="ARBA00022737"/>
    </source>
</evidence>
<feature type="compositionally biased region" description="Basic and acidic residues" evidence="4">
    <location>
        <begin position="1"/>
        <end position="15"/>
    </location>
</feature>
<dbReference type="PANTHER" id="PTHR19854">
    <property type="entry name" value="TRANSDUCIN BETA-LIKE 3"/>
    <property type="match status" value="1"/>
</dbReference>
<dbReference type="Pfam" id="PF00400">
    <property type="entry name" value="WD40"/>
    <property type="match status" value="6"/>
</dbReference>
<dbReference type="SUPFAM" id="SSF50978">
    <property type="entry name" value="WD40 repeat-like"/>
    <property type="match status" value="1"/>
</dbReference>
<feature type="repeat" description="WD" evidence="3">
    <location>
        <begin position="85"/>
        <end position="119"/>
    </location>
</feature>
<keyword evidence="1 3" id="KW-0853">WD repeat</keyword>
<dbReference type="OrthoDB" id="674604at2759"/>
<dbReference type="PROSITE" id="PS50294">
    <property type="entry name" value="WD_REPEATS_REGION"/>
    <property type="match status" value="2"/>
</dbReference>
<sequence>MAEAEGRVSEARGRSGEASSSSSSSSYRCVWSSEGEDRSKGIVCSVSASVDGRYVFTGASDKTLRVWQVLPATCASRLRCLQTIRDAHQDWIRCVAVSPGGGHVFTGSRDETIRVWRINPGGGGGTAEPILELAGILKGHNDWVRSLVTVDADDSILFSVSDDCTIREWDLTPFSKGSKREDDDGVVSSSAQGSDGVILVDRCMIKRTSPKGIKSLAICPHREFIYIGFTDYTVRCMDINGSDVRKAFKGHTGIVTSMQISTTVDSPGHHLLFTGSDDHTVRQWCTGSAVCLKVFSGHSGWIRDIKVWSRKLFSCSEDNKIFVWSLDPADDHRSAPPPHEQWVTSHLTLEGHTAAVWQLAITPDCRLLVSSSADGRIKAWGIGP</sequence>
<feature type="compositionally biased region" description="Low complexity" evidence="4">
    <location>
        <begin position="16"/>
        <end position="26"/>
    </location>
</feature>
<protein>
    <submittedName>
        <fullName evidence="5">WD40 repeat domain-containing protein</fullName>
    </submittedName>
</protein>
<dbReference type="PROSITE" id="PS50082">
    <property type="entry name" value="WD_REPEATS_2"/>
    <property type="match status" value="5"/>
</dbReference>